<evidence type="ECO:0000313" key="1">
    <source>
        <dbReference type="EMBL" id="GLK90364.1"/>
    </source>
</evidence>
<comment type="caution">
    <text evidence="1">The sequence shown here is derived from an EMBL/GenBank/DDBJ whole genome shotgun (WGS) entry which is preliminary data.</text>
</comment>
<gene>
    <name evidence="1" type="ORF">GCM10017655_34270</name>
</gene>
<dbReference type="Proteomes" id="UP001143328">
    <property type="component" value="Unassembled WGS sequence"/>
</dbReference>
<dbReference type="RefSeq" id="WP_271196554.1">
    <property type="nucleotide sequence ID" value="NZ_BSFN01000010.1"/>
</dbReference>
<reference evidence="1" key="2">
    <citation type="submission" date="2023-01" db="EMBL/GenBank/DDBJ databases">
        <authorList>
            <person name="Sun Q."/>
            <person name="Evtushenko L."/>
        </authorList>
    </citation>
    <scope>NUCLEOTIDE SEQUENCE</scope>
    <source>
        <strain evidence="1">VKM B-2935</strain>
    </source>
</reference>
<dbReference type="EMBL" id="BSFN01000010">
    <property type="protein sequence ID" value="GLK90364.1"/>
    <property type="molecule type" value="Genomic_DNA"/>
</dbReference>
<accession>A0A9W6KA97</accession>
<reference evidence="1" key="1">
    <citation type="journal article" date="2014" name="Int. J. Syst. Evol. Microbiol.">
        <title>Complete genome sequence of Corynebacterium casei LMG S-19264T (=DSM 44701T), isolated from a smear-ripened cheese.</title>
        <authorList>
            <consortium name="US DOE Joint Genome Institute (JGI-PGF)"/>
            <person name="Walter F."/>
            <person name="Albersmeier A."/>
            <person name="Kalinowski J."/>
            <person name="Ruckert C."/>
        </authorList>
    </citation>
    <scope>NUCLEOTIDE SEQUENCE</scope>
    <source>
        <strain evidence="1">VKM B-2935</strain>
    </source>
</reference>
<sequence>MKPTDNVIDFALYRKRKQAQQLARVMWDMYARNAGFAALQLTQHNQSTETLHA</sequence>
<protein>
    <submittedName>
        <fullName evidence="1">Uncharacterized protein</fullName>
    </submittedName>
</protein>
<keyword evidence="2" id="KW-1185">Reference proteome</keyword>
<proteinExistence type="predicted"/>
<name>A0A9W6KA97_9PSED</name>
<dbReference type="AlphaFoldDB" id="A0A9W6KA97"/>
<evidence type="ECO:0000313" key="2">
    <source>
        <dbReference type="Proteomes" id="UP001143328"/>
    </source>
</evidence>
<organism evidence="1 2">
    <name type="scientific">Pseudomonas turukhanskensis</name>
    <dbReference type="NCBI Taxonomy" id="1806536"/>
    <lineage>
        <taxon>Bacteria</taxon>
        <taxon>Pseudomonadati</taxon>
        <taxon>Pseudomonadota</taxon>
        <taxon>Gammaproteobacteria</taxon>
        <taxon>Pseudomonadales</taxon>
        <taxon>Pseudomonadaceae</taxon>
        <taxon>Pseudomonas</taxon>
    </lineage>
</organism>